<feature type="region of interest" description="Disordered" evidence="4">
    <location>
        <begin position="1"/>
        <end position="83"/>
    </location>
</feature>
<evidence type="ECO:0000256" key="1">
    <source>
        <dbReference type="ARBA" id="ARBA00010211"/>
    </source>
</evidence>
<dbReference type="OrthoDB" id="284275at2759"/>
<feature type="compositionally biased region" description="Basic and acidic residues" evidence="4">
    <location>
        <begin position="344"/>
        <end position="361"/>
    </location>
</feature>
<dbReference type="GO" id="GO:0006351">
    <property type="term" value="P:DNA-templated transcription"/>
    <property type="evidence" value="ECO:0007669"/>
    <property type="project" value="InterPro"/>
</dbReference>
<dbReference type="InterPro" id="IPR013083">
    <property type="entry name" value="Znf_RING/FYVE/PHD"/>
</dbReference>
<dbReference type="InterPro" id="IPR036663">
    <property type="entry name" value="Fumarylacetoacetase_C_sf"/>
</dbReference>
<dbReference type="InterPro" id="IPR046349">
    <property type="entry name" value="C1-like_sf"/>
</dbReference>
<dbReference type="SUPFAM" id="SSF57889">
    <property type="entry name" value="Cysteine-rich domain"/>
    <property type="match status" value="1"/>
</dbReference>
<dbReference type="SUPFAM" id="SSF56529">
    <property type="entry name" value="FAH"/>
    <property type="match status" value="1"/>
</dbReference>
<dbReference type="GO" id="GO:0008270">
    <property type="term" value="F:zinc ion binding"/>
    <property type="evidence" value="ECO:0007669"/>
    <property type="project" value="InterPro"/>
</dbReference>
<dbReference type="EMBL" id="ML994031">
    <property type="protein sequence ID" value="KAF2200247.1"/>
    <property type="molecule type" value="Genomic_DNA"/>
</dbReference>
<evidence type="ECO:0000256" key="4">
    <source>
        <dbReference type="SAM" id="MobiDB-lite"/>
    </source>
</evidence>
<evidence type="ECO:0000256" key="2">
    <source>
        <dbReference type="ARBA" id="ARBA00022723"/>
    </source>
</evidence>
<dbReference type="Pfam" id="PF04056">
    <property type="entry name" value="Ssl1"/>
    <property type="match status" value="1"/>
</dbReference>
<evidence type="ECO:0000259" key="5">
    <source>
        <dbReference type="SMART" id="SM01047"/>
    </source>
</evidence>
<gene>
    <name evidence="6" type="ORF">GQ43DRAFT_456570</name>
</gene>
<dbReference type="Pfam" id="PF01557">
    <property type="entry name" value="FAA_hydrolase"/>
    <property type="match status" value="1"/>
</dbReference>
<dbReference type="FunFam" id="3.90.850.10:FF:000002">
    <property type="entry name" value="2-hydroxyhepta-2,4-diene-1,7-dioate isomerase"/>
    <property type="match status" value="1"/>
</dbReference>
<dbReference type="GO" id="GO:0018773">
    <property type="term" value="F:acetylpyruvate hydrolase activity"/>
    <property type="evidence" value="ECO:0007669"/>
    <property type="project" value="TreeGrafter"/>
</dbReference>
<dbReference type="GO" id="GO:0050163">
    <property type="term" value="F:oxaloacetate tautomerase activity"/>
    <property type="evidence" value="ECO:0007669"/>
    <property type="project" value="UniProtKB-ARBA"/>
</dbReference>
<keyword evidence="2" id="KW-0479">Metal-binding</keyword>
<dbReference type="NCBIfam" id="TIGR00622">
    <property type="entry name" value="ssl1"/>
    <property type="match status" value="1"/>
</dbReference>
<dbReference type="Gene3D" id="3.30.40.10">
    <property type="entry name" value="Zinc/RING finger domain, C3HC4 (zinc finger)"/>
    <property type="match status" value="1"/>
</dbReference>
<feature type="domain" description="TFIIH C1-like" evidence="5">
    <location>
        <begin position="332"/>
        <end position="420"/>
    </location>
</feature>
<evidence type="ECO:0000313" key="6">
    <source>
        <dbReference type="EMBL" id="KAF2200247.1"/>
    </source>
</evidence>
<protein>
    <recommendedName>
        <fullName evidence="5">TFIIH C1-like domain-containing protein</fullName>
    </recommendedName>
</protein>
<evidence type="ECO:0000256" key="3">
    <source>
        <dbReference type="ARBA" id="ARBA00022833"/>
    </source>
</evidence>
<dbReference type="Proteomes" id="UP000799536">
    <property type="component" value="Unassembled WGS sequence"/>
</dbReference>
<dbReference type="InterPro" id="IPR036465">
    <property type="entry name" value="vWFA_dom_sf"/>
</dbReference>
<accession>A0A9P4JNT4</accession>
<dbReference type="AlphaFoldDB" id="A0A9P4JNT4"/>
<dbReference type="Gene3D" id="3.40.50.410">
    <property type="entry name" value="von Willebrand factor, type A domain"/>
    <property type="match status" value="1"/>
</dbReference>
<dbReference type="Gene3D" id="3.90.850.10">
    <property type="entry name" value="Fumarylacetoacetase-like, C-terminal domain"/>
    <property type="match status" value="1"/>
</dbReference>
<sequence>MADSDDDFIHDSSDDEYRGQKSNYGTRAQEPSKKRTQQKGRKLQAWETAAPLTGVETYEEAEDGTIQQSVHEKAEERKRKRLRRDTKPFQRGIIRHVALVLDVSEAMLEKDMRPNRYITMIKYTQEYVREFFEQNPISQMTVLIMRDGLCTTGNIIPHSQPRDPRGHYSLWGSSNPRSWRYPSDHQELCKGPCSREHHWNQTNGGDESEYVVATDQESLRELLLATTTPPVVRTTQSSHSRENVAALMAMGFPSRVIDDVPTLCACHGNLTRSGYTCSRCKAKVCSLPSTCPSCQLTLLLSTHLARSYHHLFPLQNWRQVSWERARKKRTQECASCLTKFPEPPPKEAAHEKEKGRQKDQGNLELAQNQVNGDSGELRTEEYQKASESSRYECASCGNHFCIDCDIYCHTELYNCPGCLSQADLNPEAQRDQEAEDGKTYYGNLAEEIPTQKIEGHKVEVLSGDITKGFSKTGEQSVVKKLLCPLPSTPIIECIGLNYKEHATECNLTIPTYPTVFTKLPDSLTGPLDTVPIHPDCTSQLDYEGELTVVIGKDCKNVSEADALSYILGYTVGNDVSARNFQLPANVSGGQFGYAKSFDKFAPIGPAIVSPRLIPDPQKLKYTTKVNGEIRQQTGTDDMIWTVAQIIAHLSRGTTLRAGTVIMTGTPSGVGLFSKPPKFVTDGDVVKIEVEGIGAIINKMQFE</sequence>
<dbReference type="PANTHER" id="PTHR11820">
    <property type="entry name" value="ACYLPYRUVASE"/>
    <property type="match status" value="1"/>
</dbReference>
<keyword evidence="3" id="KW-0862">Zinc</keyword>
<reference evidence="6" key="1">
    <citation type="journal article" date="2020" name="Stud. Mycol.">
        <title>101 Dothideomycetes genomes: a test case for predicting lifestyles and emergence of pathogens.</title>
        <authorList>
            <person name="Haridas S."/>
            <person name="Albert R."/>
            <person name="Binder M."/>
            <person name="Bloem J."/>
            <person name="Labutti K."/>
            <person name="Salamov A."/>
            <person name="Andreopoulos B."/>
            <person name="Baker S."/>
            <person name="Barry K."/>
            <person name="Bills G."/>
            <person name="Bluhm B."/>
            <person name="Cannon C."/>
            <person name="Castanera R."/>
            <person name="Culley D."/>
            <person name="Daum C."/>
            <person name="Ezra D."/>
            <person name="Gonzalez J."/>
            <person name="Henrissat B."/>
            <person name="Kuo A."/>
            <person name="Liang C."/>
            <person name="Lipzen A."/>
            <person name="Lutzoni F."/>
            <person name="Magnuson J."/>
            <person name="Mondo S."/>
            <person name="Nolan M."/>
            <person name="Ohm R."/>
            <person name="Pangilinan J."/>
            <person name="Park H.-J."/>
            <person name="Ramirez L."/>
            <person name="Alfaro M."/>
            <person name="Sun H."/>
            <person name="Tritt A."/>
            <person name="Yoshinaga Y."/>
            <person name="Zwiers L.-H."/>
            <person name="Turgeon B."/>
            <person name="Goodwin S."/>
            <person name="Spatafora J."/>
            <person name="Crous P."/>
            <person name="Grigoriev I."/>
        </authorList>
    </citation>
    <scope>NUCLEOTIDE SEQUENCE</scope>
    <source>
        <strain evidence="6">ATCC 74209</strain>
    </source>
</reference>
<comment type="similarity">
    <text evidence="1">Belongs to the FAH family.</text>
</comment>
<dbReference type="GO" id="GO:0000439">
    <property type="term" value="C:transcription factor TFIIH core complex"/>
    <property type="evidence" value="ECO:0007669"/>
    <property type="project" value="InterPro"/>
</dbReference>
<feature type="region of interest" description="Disordered" evidence="4">
    <location>
        <begin position="337"/>
        <end position="381"/>
    </location>
</feature>
<dbReference type="PANTHER" id="PTHR11820:SF7">
    <property type="entry name" value="ACYLPYRUVASE FAHD1, MITOCHONDRIAL"/>
    <property type="match status" value="1"/>
</dbReference>
<dbReference type="InterPro" id="IPR004595">
    <property type="entry name" value="TFIIH_C1-like_dom"/>
</dbReference>
<dbReference type="InterPro" id="IPR012170">
    <property type="entry name" value="TFIIH_SSL1/p44"/>
</dbReference>
<proteinExistence type="inferred from homology"/>
<dbReference type="InterPro" id="IPR007198">
    <property type="entry name" value="Ssl1-like"/>
</dbReference>
<name>A0A9P4JNT4_9PLEO</name>
<keyword evidence="7" id="KW-1185">Reference proteome</keyword>
<dbReference type="GO" id="GO:0006289">
    <property type="term" value="P:nucleotide-excision repair"/>
    <property type="evidence" value="ECO:0007669"/>
    <property type="project" value="InterPro"/>
</dbReference>
<evidence type="ECO:0000313" key="7">
    <source>
        <dbReference type="Proteomes" id="UP000799536"/>
    </source>
</evidence>
<feature type="compositionally biased region" description="Basic and acidic residues" evidence="4">
    <location>
        <begin position="7"/>
        <end position="19"/>
    </location>
</feature>
<dbReference type="InterPro" id="IPR011234">
    <property type="entry name" value="Fumarylacetoacetase-like_C"/>
</dbReference>
<dbReference type="GO" id="GO:0006107">
    <property type="term" value="P:oxaloacetate metabolic process"/>
    <property type="evidence" value="ECO:0007669"/>
    <property type="project" value="UniProtKB-ARBA"/>
</dbReference>
<dbReference type="Pfam" id="PF07975">
    <property type="entry name" value="C1_4"/>
    <property type="match status" value="1"/>
</dbReference>
<organism evidence="6 7">
    <name type="scientific">Delitschia confertaspora ATCC 74209</name>
    <dbReference type="NCBI Taxonomy" id="1513339"/>
    <lineage>
        <taxon>Eukaryota</taxon>
        <taxon>Fungi</taxon>
        <taxon>Dikarya</taxon>
        <taxon>Ascomycota</taxon>
        <taxon>Pezizomycotina</taxon>
        <taxon>Dothideomycetes</taxon>
        <taxon>Pleosporomycetidae</taxon>
        <taxon>Pleosporales</taxon>
        <taxon>Delitschiaceae</taxon>
        <taxon>Delitschia</taxon>
    </lineage>
</organism>
<dbReference type="SMART" id="SM01047">
    <property type="entry name" value="C1_4"/>
    <property type="match status" value="1"/>
</dbReference>
<comment type="caution">
    <text evidence="6">The sequence shown here is derived from an EMBL/GenBank/DDBJ whole genome shotgun (WGS) entry which is preliminary data.</text>
</comment>